<name>A0AAW1QD08_9CHLO</name>
<dbReference type="Pfam" id="PF09752">
    <property type="entry name" value="ABHD18"/>
    <property type="match status" value="2"/>
</dbReference>
<dbReference type="InterPro" id="IPR029058">
    <property type="entry name" value="AB_hydrolase_fold"/>
</dbReference>
<keyword evidence="3" id="KW-1185">Reference proteome</keyword>
<dbReference type="AlphaFoldDB" id="A0AAW1QD08"/>
<dbReference type="PANTHER" id="PTHR13617:SF14">
    <property type="entry name" value="PROTEIN ABHD18"/>
    <property type="match status" value="1"/>
</dbReference>
<comment type="caution">
    <text evidence="2">The sequence shown here is derived from an EMBL/GenBank/DDBJ whole genome shotgun (WGS) entry which is preliminary data.</text>
</comment>
<gene>
    <name evidence="2" type="ORF">WJX81_000552</name>
</gene>
<reference evidence="2 3" key="1">
    <citation type="journal article" date="2024" name="Nat. Commun.">
        <title>Phylogenomics reveals the evolutionary origins of lichenization in chlorophyte algae.</title>
        <authorList>
            <person name="Puginier C."/>
            <person name="Libourel C."/>
            <person name="Otte J."/>
            <person name="Skaloud P."/>
            <person name="Haon M."/>
            <person name="Grisel S."/>
            <person name="Petersen M."/>
            <person name="Berrin J.G."/>
            <person name="Delaux P.M."/>
            <person name="Dal Grande F."/>
            <person name="Keller J."/>
        </authorList>
    </citation>
    <scope>NUCLEOTIDE SEQUENCE [LARGE SCALE GENOMIC DNA]</scope>
    <source>
        <strain evidence="2 3">SAG 245.80</strain>
    </source>
</reference>
<dbReference type="SUPFAM" id="SSF53474">
    <property type="entry name" value="alpha/beta-Hydrolases"/>
    <property type="match status" value="1"/>
</dbReference>
<feature type="region of interest" description="Disordered" evidence="1">
    <location>
        <begin position="362"/>
        <end position="381"/>
    </location>
</feature>
<evidence type="ECO:0000313" key="3">
    <source>
        <dbReference type="Proteomes" id="UP001445335"/>
    </source>
</evidence>
<feature type="region of interest" description="Disordered" evidence="1">
    <location>
        <begin position="538"/>
        <end position="566"/>
    </location>
</feature>
<dbReference type="Proteomes" id="UP001445335">
    <property type="component" value="Unassembled WGS sequence"/>
</dbReference>
<dbReference type="Gene3D" id="3.40.50.1820">
    <property type="entry name" value="alpha/beta hydrolase"/>
    <property type="match status" value="1"/>
</dbReference>
<accession>A0AAW1QD08</accession>
<evidence type="ECO:0000256" key="1">
    <source>
        <dbReference type="SAM" id="MobiDB-lite"/>
    </source>
</evidence>
<evidence type="ECO:0000313" key="2">
    <source>
        <dbReference type="EMBL" id="KAK9819239.1"/>
    </source>
</evidence>
<protein>
    <recommendedName>
        <fullName evidence="4">AB hydrolase-1 domain-containing protein</fullName>
    </recommendedName>
</protein>
<organism evidence="2 3">
    <name type="scientific">Elliptochloris bilobata</name>
    <dbReference type="NCBI Taxonomy" id="381761"/>
    <lineage>
        <taxon>Eukaryota</taxon>
        <taxon>Viridiplantae</taxon>
        <taxon>Chlorophyta</taxon>
        <taxon>core chlorophytes</taxon>
        <taxon>Trebouxiophyceae</taxon>
        <taxon>Trebouxiophyceae incertae sedis</taxon>
        <taxon>Elliptochloris clade</taxon>
        <taxon>Elliptochloris</taxon>
    </lineage>
</organism>
<proteinExistence type="predicted"/>
<evidence type="ECO:0008006" key="4">
    <source>
        <dbReference type="Google" id="ProtNLM"/>
    </source>
</evidence>
<feature type="region of interest" description="Disordered" evidence="1">
    <location>
        <begin position="413"/>
        <end position="435"/>
    </location>
</feature>
<dbReference type="EMBL" id="JALJOU010000125">
    <property type="protein sequence ID" value="KAK9819239.1"/>
    <property type="molecule type" value="Genomic_DNA"/>
</dbReference>
<dbReference type="PANTHER" id="PTHR13617">
    <property type="entry name" value="PROTEIN ABHD18"/>
    <property type="match status" value="1"/>
</dbReference>
<dbReference type="InterPro" id="IPR019149">
    <property type="entry name" value="ABHD18"/>
</dbReference>
<sequence>MLHLKGALDMLPAAEAVLRRLAQAQGGLPSGLSGARVLDQLANSTGWLVDHTYASLVQRIGLSAPFFAHGWGDLGVVDFEEAARLISQGWPPEHFQAEIAWERVREGCLGRAGTPYEVLEGTFRTPCCGRIYNALPPESRTARARLLLPKAGAGLASQRACVVHLAGTGDFSHDRRLNLGTPLLAQNVATLSLESPYYGARKPAAQSGSKLQRVSDLLMPGRATIEESLFLLAWAQRQGFTRLGLCGFSMGGVHAAMTAALYPGPLAVVPLLAPRSASSAFVYGALREATAWRSLAEPVDEARRDIGAVVQRAAQANLLTAAAKRVLLSRQSAGQAPSSETDLAQEAASAAAVAITAAAAAESTGKERSSGDAAANASARQAKEAQEAASLAEQLLRQLGLRPEHLRLDLRMRGPGGAQRGCGTQAPPSAGGAPGSTLWGAWWQRAPACAAGALEWLDAVLETYTDVTRFPRPQRPDAAVIVAAPNDAYVSQESVLELARHWPGSELRWVAGGHVTAFVLQQPAFRRAIVDSLERVAAPPRNVTDPPASTAEQDQAESAGIASAGQ</sequence>